<organism evidence="2 3">
    <name type="scientific">Chiloscyllium punctatum</name>
    <name type="common">Brownbanded bambooshark</name>
    <name type="synonym">Hemiscyllium punctatum</name>
    <dbReference type="NCBI Taxonomy" id="137246"/>
    <lineage>
        <taxon>Eukaryota</taxon>
        <taxon>Metazoa</taxon>
        <taxon>Chordata</taxon>
        <taxon>Craniata</taxon>
        <taxon>Vertebrata</taxon>
        <taxon>Chondrichthyes</taxon>
        <taxon>Elasmobranchii</taxon>
        <taxon>Galeomorphii</taxon>
        <taxon>Galeoidea</taxon>
        <taxon>Orectolobiformes</taxon>
        <taxon>Hemiscylliidae</taxon>
        <taxon>Chiloscyllium</taxon>
    </lineage>
</organism>
<evidence type="ECO:0000313" key="3">
    <source>
        <dbReference type="Proteomes" id="UP000287033"/>
    </source>
</evidence>
<dbReference type="EMBL" id="BEZZ01008166">
    <property type="protein sequence ID" value="GCC17380.1"/>
    <property type="molecule type" value="Genomic_DNA"/>
</dbReference>
<dbReference type="AlphaFoldDB" id="A0A401RGY3"/>
<keyword evidence="1" id="KW-0812">Transmembrane</keyword>
<dbReference type="Proteomes" id="UP000287033">
    <property type="component" value="Unassembled WGS sequence"/>
</dbReference>
<evidence type="ECO:0000256" key="1">
    <source>
        <dbReference type="SAM" id="Phobius"/>
    </source>
</evidence>
<evidence type="ECO:0000313" key="2">
    <source>
        <dbReference type="EMBL" id="GCC17380.1"/>
    </source>
</evidence>
<comment type="caution">
    <text evidence="2">The sequence shown here is derived from an EMBL/GenBank/DDBJ whole genome shotgun (WGS) entry which is preliminary data.</text>
</comment>
<sequence>MMSGFHSLPSKVTNLGSRYDVHPYLPTCFLNCLRTTLCLLILLFLTYRQWPDYVCKRFILAVTPSTSFVRTRIAPGQGRPCRIQIRSEKEAGDKVSRFGVSVRFDPGIGYLVVLEVFNAVPLAQHLTPFLEFPLSPSSLLIGRL</sequence>
<name>A0A401RGY3_CHIPU</name>
<accession>A0A401RGY3</accession>
<gene>
    <name evidence="2" type="ORF">chiPu_0022480</name>
</gene>
<proteinExistence type="predicted"/>
<protein>
    <submittedName>
        <fullName evidence="2">Uncharacterized protein</fullName>
    </submittedName>
</protein>
<keyword evidence="1" id="KW-1133">Transmembrane helix</keyword>
<keyword evidence="1" id="KW-0472">Membrane</keyword>
<reference evidence="2 3" key="1">
    <citation type="journal article" date="2018" name="Nat. Ecol. Evol.">
        <title>Shark genomes provide insights into elasmobranch evolution and the origin of vertebrates.</title>
        <authorList>
            <person name="Hara Y"/>
            <person name="Yamaguchi K"/>
            <person name="Onimaru K"/>
            <person name="Kadota M"/>
            <person name="Koyanagi M"/>
            <person name="Keeley SD"/>
            <person name="Tatsumi K"/>
            <person name="Tanaka K"/>
            <person name="Motone F"/>
            <person name="Kageyama Y"/>
            <person name="Nozu R"/>
            <person name="Adachi N"/>
            <person name="Nishimura O"/>
            <person name="Nakagawa R"/>
            <person name="Tanegashima C"/>
            <person name="Kiyatake I"/>
            <person name="Matsumoto R"/>
            <person name="Murakumo K"/>
            <person name="Nishida K"/>
            <person name="Terakita A"/>
            <person name="Kuratani S"/>
            <person name="Sato K"/>
            <person name="Hyodo S Kuraku.S."/>
        </authorList>
    </citation>
    <scope>NUCLEOTIDE SEQUENCE [LARGE SCALE GENOMIC DNA]</scope>
</reference>
<keyword evidence="3" id="KW-1185">Reference proteome</keyword>
<feature type="transmembrane region" description="Helical" evidence="1">
    <location>
        <begin position="24"/>
        <end position="47"/>
    </location>
</feature>